<comment type="subcellular location">
    <subcellularLocation>
        <location evidence="1">Endomembrane system</location>
        <topology evidence="1">Multi-pass membrane protein</topology>
    </subcellularLocation>
</comment>
<keyword evidence="8" id="KW-1185">Reference proteome</keyword>
<organism evidence="7 8">
    <name type="scientific">Streptomyces sodiiphilus</name>
    <dbReference type="NCBI Taxonomy" id="226217"/>
    <lineage>
        <taxon>Bacteria</taxon>
        <taxon>Bacillati</taxon>
        <taxon>Actinomycetota</taxon>
        <taxon>Actinomycetes</taxon>
        <taxon>Kitasatosporales</taxon>
        <taxon>Streptomycetaceae</taxon>
        <taxon>Streptomyces</taxon>
    </lineage>
</organism>
<feature type="transmembrane region" description="Helical" evidence="5">
    <location>
        <begin position="51"/>
        <end position="68"/>
    </location>
</feature>
<dbReference type="Proteomes" id="UP001501303">
    <property type="component" value="Unassembled WGS sequence"/>
</dbReference>
<dbReference type="InterPro" id="IPR003807">
    <property type="entry name" value="DUF202"/>
</dbReference>
<keyword evidence="4 5" id="KW-0472">Membrane</keyword>
<sequence length="112" mass="11955">MSRRPPAPVRDPAAQPERTHMAWRRTSLTFALVVVLAGRKAVQGDAVSPAVAAFALCGLLWVAFLVVTHRRIRELRPARPAAPRPHTMIASAVAVVAVALLGVVVVWPATPA</sequence>
<evidence type="ECO:0000256" key="5">
    <source>
        <dbReference type="SAM" id="Phobius"/>
    </source>
</evidence>
<evidence type="ECO:0000256" key="3">
    <source>
        <dbReference type="ARBA" id="ARBA00022989"/>
    </source>
</evidence>
<protein>
    <recommendedName>
        <fullName evidence="6">DUF202 domain-containing protein</fullName>
    </recommendedName>
</protein>
<evidence type="ECO:0000256" key="2">
    <source>
        <dbReference type="ARBA" id="ARBA00022692"/>
    </source>
</evidence>
<evidence type="ECO:0000259" key="6">
    <source>
        <dbReference type="Pfam" id="PF02656"/>
    </source>
</evidence>
<feature type="transmembrane region" description="Helical" evidence="5">
    <location>
        <begin position="89"/>
        <end position="109"/>
    </location>
</feature>
<dbReference type="EMBL" id="BAAAMJ010000002">
    <property type="protein sequence ID" value="GAA1895525.1"/>
    <property type="molecule type" value="Genomic_DNA"/>
</dbReference>
<evidence type="ECO:0000313" key="8">
    <source>
        <dbReference type="Proteomes" id="UP001501303"/>
    </source>
</evidence>
<feature type="domain" description="DUF202" evidence="6">
    <location>
        <begin position="12"/>
        <end position="73"/>
    </location>
</feature>
<name>A0ABP5A5S4_9ACTN</name>
<proteinExistence type="predicted"/>
<comment type="caution">
    <text evidence="7">The sequence shown here is derived from an EMBL/GenBank/DDBJ whole genome shotgun (WGS) entry which is preliminary data.</text>
</comment>
<evidence type="ECO:0000313" key="7">
    <source>
        <dbReference type="EMBL" id="GAA1895525.1"/>
    </source>
</evidence>
<evidence type="ECO:0000256" key="4">
    <source>
        <dbReference type="ARBA" id="ARBA00023136"/>
    </source>
</evidence>
<dbReference type="RefSeq" id="WP_344257976.1">
    <property type="nucleotide sequence ID" value="NZ_BAAAMJ010000002.1"/>
</dbReference>
<accession>A0ABP5A5S4</accession>
<keyword evidence="3 5" id="KW-1133">Transmembrane helix</keyword>
<reference evidence="8" key="1">
    <citation type="journal article" date="2019" name="Int. J. Syst. Evol. Microbiol.">
        <title>The Global Catalogue of Microorganisms (GCM) 10K type strain sequencing project: providing services to taxonomists for standard genome sequencing and annotation.</title>
        <authorList>
            <consortium name="The Broad Institute Genomics Platform"/>
            <consortium name="The Broad Institute Genome Sequencing Center for Infectious Disease"/>
            <person name="Wu L."/>
            <person name="Ma J."/>
        </authorList>
    </citation>
    <scope>NUCLEOTIDE SEQUENCE [LARGE SCALE GENOMIC DNA]</scope>
    <source>
        <strain evidence="8">JCM 13581</strain>
    </source>
</reference>
<dbReference type="Pfam" id="PF02656">
    <property type="entry name" value="DUF202"/>
    <property type="match status" value="1"/>
</dbReference>
<keyword evidence="2 5" id="KW-0812">Transmembrane</keyword>
<evidence type="ECO:0000256" key="1">
    <source>
        <dbReference type="ARBA" id="ARBA00004127"/>
    </source>
</evidence>
<gene>
    <name evidence="7" type="ORF">GCM10009716_01900</name>
</gene>